<proteinExistence type="inferred from homology"/>
<accession>A0ABS3IY65</accession>
<keyword evidence="6" id="KW-1185">Reference proteome</keyword>
<feature type="signal peptide" evidence="3">
    <location>
        <begin position="1"/>
        <end position="25"/>
    </location>
</feature>
<dbReference type="PANTHER" id="PTHR10003">
    <property type="entry name" value="SUPEROXIDE DISMUTASE CU-ZN -RELATED"/>
    <property type="match status" value="1"/>
</dbReference>
<keyword evidence="2" id="KW-0479">Metal-binding</keyword>
<dbReference type="CDD" id="cd00305">
    <property type="entry name" value="Cu-Zn_Superoxide_Dismutase"/>
    <property type="match status" value="1"/>
</dbReference>
<dbReference type="PROSITE" id="PS00332">
    <property type="entry name" value="SOD_CU_ZN_2"/>
    <property type="match status" value="1"/>
</dbReference>
<dbReference type="RefSeq" id="WP_207348979.1">
    <property type="nucleotide sequence ID" value="NZ_JAFMPY010000001.1"/>
</dbReference>
<dbReference type="SUPFAM" id="SSF49329">
    <property type="entry name" value="Cu,Zn superoxide dismutase-like"/>
    <property type="match status" value="1"/>
</dbReference>
<evidence type="ECO:0000256" key="2">
    <source>
        <dbReference type="RuleBase" id="RU000393"/>
    </source>
</evidence>
<keyword evidence="2" id="KW-0560">Oxidoreductase</keyword>
<evidence type="ECO:0000259" key="4">
    <source>
        <dbReference type="Pfam" id="PF00080"/>
    </source>
</evidence>
<comment type="cofactor">
    <cofactor evidence="2">
        <name>Zn(2+)</name>
        <dbReference type="ChEBI" id="CHEBI:29105"/>
    </cofactor>
    <text evidence="2">Binds 1 zinc ion per subunit.</text>
</comment>
<keyword evidence="3" id="KW-0732">Signal</keyword>
<dbReference type="InterPro" id="IPR036423">
    <property type="entry name" value="SOD-like_Cu/Zn_dom_sf"/>
</dbReference>
<dbReference type="PRINTS" id="PR00068">
    <property type="entry name" value="CUZNDISMTASE"/>
</dbReference>
<comment type="caution">
    <text evidence="5">The sequence shown here is derived from an EMBL/GenBank/DDBJ whole genome shotgun (WGS) entry which is preliminary data.</text>
</comment>
<organism evidence="5 6">
    <name type="scientific">Jiella sonneratiae</name>
    <dbReference type="NCBI Taxonomy" id="2816856"/>
    <lineage>
        <taxon>Bacteria</taxon>
        <taxon>Pseudomonadati</taxon>
        <taxon>Pseudomonadota</taxon>
        <taxon>Alphaproteobacteria</taxon>
        <taxon>Hyphomicrobiales</taxon>
        <taxon>Aurantimonadaceae</taxon>
        <taxon>Jiella</taxon>
    </lineage>
</organism>
<dbReference type="EC" id="1.15.1.1" evidence="2"/>
<gene>
    <name evidence="5" type="ORF">J1C47_01710</name>
</gene>
<evidence type="ECO:0000256" key="1">
    <source>
        <dbReference type="ARBA" id="ARBA00010457"/>
    </source>
</evidence>
<keyword evidence="2" id="KW-0862">Zinc</keyword>
<protein>
    <recommendedName>
        <fullName evidence="2">Superoxide dismutase [Cu-Zn]</fullName>
        <ecNumber evidence="2">1.15.1.1</ecNumber>
    </recommendedName>
</protein>
<dbReference type="InterPro" id="IPR018152">
    <property type="entry name" value="SOD_Cu/Zn_BS"/>
</dbReference>
<dbReference type="Pfam" id="PF00080">
    <property type="entry name" value="Sod_Cu"/>
    <property type="match status" value="1"/>
</dbReference>
<comment type="similarity">
    <text evidence="1 2">Belongs to the Cu-Zn superoxide dismutase family.</text>
</comment>
<dbReference type="Gene3D" id="2.60.40.200">
    <property type="entry name" value="Superoxide dismutase, copper/zinc binding domain"/>
    <property type="match status" value="1"/>
</dbReference>
<dbReference type="InterPro" id="IPR001424">
    <property type="entry name" value="SOD_Cu_Zn_dom"/>
</dbReference>
<feature type="chain" id="PRO_5047057533" description="Superoxide dismutase [Cu-Zn]" evidence="3">
    <location>
        <begin position="26"/>
        <end position="176"/>
    </location>
</feature>
<sequence length="176" mass="17854">MIRLAAVIAVAAAVTVSATFSPAMAGMTVARKVEMTGRDGTSLGTVSVIVTPHGVLLDVALQNLPDGNHAFHIHEKGVCEGDFKSAGGHFNPAKIEHGYLSKTGPHAGDMPDVVATNGVAKVSVFNPGVTLSEGDAPLDDADGSALVVHADADDYASQPSGDAGDRIGCGVIFPPK</sequence>
<keyword evidence="2" id="KW-0186">Copper</keyword>
<evidence type="ECO:0000313" key="5">
    <source>
        <dbReference type="EMBL" id="MBO0902345.1"/>
    </source>
</evidence>
<dbReference type="Proteomes" id="UP000664288">
    <property type="component" value="Unassembled WGS sequence"/>
</dbReference>
<name>A0ABS3IY65_9HYPH</name>
<evidence type="ECO:0000313" key="6">
    <source>
        <dbReference type="Proteomes" id="UP000664288"/>
    </source>
</evidence>
<reference evidence="5 6" key="1">
    <citation type="submission" date="2021-03" db="EMBL/GenBank/DDBJ databases">
        <title>Whole genome sequence of Jiella sp. MQZ13P-4.</title>
        <authorList>
            <person name="Tuo L."/>
        </authorList>
    </citation>
    <scope>NUCLEOTIDE SEQUENCE [LARGE SCALE GENOMIC DNA]</scope>
    <source>
        <strain evidence="5 6">MQZ13P-4</strain>
    </source>
</reference>
<evidence type="ECO:0000256" key="3">
    <source>
        <dbReference type="SAM" id="SignalP"/>
    </source>
</evidence>
<comment type="cofactor">
    <cofactor evidence="2">
        <name>Cu cation</name>
        <dbReference type="ChEBI" id="CHEBI:23378"/>
    </cofactor>
    <text evidence="2">Binds 1 copper ion per subunit.</text>
</comment>
<comment type="catalytic activity">
    <reaction evidence="2">
        <text>2 superoxide + 2 H(+) = H2O2 + O2</text>
        <dbReference type="Rhea" id="RHEA:20696"/>
        <dbReference type="ChEBI" id="CHEBI:15378"/>
        <dbReference type="ChEBI" id="CHEBI:15379"/>
        <dbReference type="ChEBI" id="CHEBI:16240"/>
        <dbReference type="ChEBI" id="CHEBI:18421"/>
        <dbReference type="EC" id="1.15.1.1"/>
    </reaction>
</comment>
<dbReference type="EMBL" id="JAFMPY010000001">
    <property type="protein sequence ID" value="MBO0902345.1"/>
    <property type="molecule type" value="Genomic_DNA"/>
</dbReference>
<feature type="domain" description="Superoxide dismutase copper/zinc binding" evidence="4">
    <location>
        <begin position="44"/>
        <end position="172"/>
    </location>
</feature>
<dbReference type="InterPro" id="IPR024134">
    <property type="entry name" value="SOD_Cu/Zn_/chaperone"/>
</dbReference>
<comment type="function">
    <text evidence="2">Destroys radicals which are normally produced within the cells and which are toxic to biological systems.</text>
</comment>